<accession>A0A1Y1SHQ1</accession>
<dbReference type="OrthoDB" id="6332945at2"/>
<dbReference type="AlphaFoldDB" id="A0A1Y1SHQ1"/>
<sequence length="96" mass="10585">MKSCALRNMQDVPPEYRDMFTQGLESMCAYLPSSDTIPGFNATHPSYRASLACLKSIAETSCEVLEAQENSTPQCDELNRLNEASTVYPQASGFQP</sequence>
<proteinExistence type="predicted"/>
<evidence type="ECO:0000313" key="2">
    <source>
        <dbReference type="Proteomes" id="UP000192342"/>
    </source>
</evidence>
<evidence type="ECO:0000313" key="1">
    <source>
        <dbReference type="EMBL" id="ORE89167.1"/>
    </source>
</evidence>
<organism evidence="1 2">
    <name type="scientific">Oceanococcus atlanticus</name>
    <dbReference type="NCBI Taxonomy" id="1317117"/>
    <lineage>
        <taxon>Bacteria</taxon>
        <taxon>Pseudomonadati</taxon>
        <taxon>Pseudomonadota</taxon>
        <taxon>Gammaproteobacteria</taxon>
        <taxon>Chromatiales</taxon>
        <taxon>Oceanococcaceae</taxon>
        <taxon>Oceanococcus</taxon>
    </lineage>
</organism>
<dbReference type="STRING" id="1317117.ATO7_04790"/>
<keyword evidence="2" id="KW-1185">Reference proteome</keyword>
<dbReference type="EMBL" id="AQQV01000001">
    <property type="protein sequence ID" value="ORE89167.1"/>
    <property type="molecule type" value="Genomic_DNA"/>
</dbReference>
<reference evidence="1 2" key="1">
    <citation type="submission" date="2013-04" db="EMBL/GenBank/DDBJ databases">
        <title>Oceanococcus atlanticus 22II-S10r2 Genome Sequencing.</title>
        <authorList>
            <person name="Lai Q."/>
            <person name="Li G."/>
            <person name="Shao Z."/>
        </authorList>
    </citation>
    <scope>NUCLEOTIDE SEQUENCE [LARGE SCALE GENOMIC DNA]</scope>
    <source>
        <strain evidence="1 2">22II-S10r2</strain>
    </source>
</reference>
<dbReference type="Proteomes" id="UP000192342">
    <property type="component" value="Unassembled WGS sequence"/>
</dbReference>
<name>A0A1Y1SHQ1_9GAMM</name>
<protein>
    <submittedName>
        <fullName evidence="1">Uncharacterized protein</fullName>
    </submittedName>
</protein>
<dbReference type="RefSeq" id="WP_146680149.1">
    <property type="nucleotide sequence ID" value="NZ_AQQV01000001.1"/>
</dbReference>
<comment type="caution">
    <text evidence="1">The sequence shown here is derived from an EMBL/GenBank/DDBJ whole genome shotgun (WGS) entry which is preliminary data.</text>
</comment>
<gene>
    <name evidence="1" type="ORF">ATO7_04790</name>
</gene>